<keyword evidence="2" id="KW-1185">Reference proteome</keyword>
<evidence type="ECO:0000313" key="2">
    <source>
        <dbReference type="Proteomes" id="UP001549204"/>
    </source>
</evidence>
<dbReference type="EMBL" id="JBEPMC010000019">
    <property type="protein sequence ID" value="MET3583598.1"/>
    <property type="molecule type" value="Genomic_DNA"/>
</dbReference>
<name>A0ABV2GZ84_9HYPH</name>
<gene>
    <name evidence="1" type="ORF">ABID19_006663</name>
</gene>
<evidence type="ECO:0008006" key="3">
    <source>
        <dbReference type="Google" id="ProtNLM"/>
    </source>
</evidence>
<protein>
    <recommendedName>
        <fullName evidence="3">DUF982 domain-containing protein</fullName>
    </recommendedName>
</protein>
<organism evidence="1 2">
    <name type="scientific">Mesorhizobium robiniae</name>
    <dbReference type="NCBI Taxonomy" id="559315"/>
    <lineage>
        <taxon>Bacteria</taxon>
        <taxon>Pseudomonadati</taxon>
        <taxon>Pseudomonadota</taxon>
        <taxon>Alphaproteobacteria</taxon>
        <taxon>Hyphomicrobiales</taxon>
        <taxon>Phyllobacteriaceae</taxon>
        <taxon>Mesorhizobium</taxon>
    </lineage>
</organism>
<evidence type="ECO:0000313" key="1">
    <source>
        <dbReference type="EMBL" id="MET3583598.1"/>
    </source>
</evidence>
<dbReference type="RefSeq" id="WP_263806757.1">
    <property type="nucleotide sequence ID" value="NZ_JBEPMC010000019.1"/>
</dbReference>
<accession>A0ABV2GZ84</accession>
<proteinExistence type="predicted"/>
<dbReference type="Proteomes" id="UP001549204">
    <property type="component" value="Unassembled WGS sequence"/>
</dbReference>
<sequence length="75" mass="8350">MIDRLNLDPALYPSDLESLKSVFDQLCQESHIQPGSPEAENVASDLVRLFQDGLSDETCLLIAARARHQDLRRAG</sequence>
<comment type="caution">
    <text evidence="1">The sequence shown here is derived from an EMBL/GenBank/DDBJ whole genome shotgun (WGS) entry which is preliminary data.</text>
</comment>
<reference evidence="1 2" key="1">
    <citation type="submission" date="2024-06" db="EMBL/GenBank/DDBJ databases">
        <title>Genomic Encyclopedia of Type Strains, Phase IV (KMG-IV): sequencing the most valuable type-strain genomes for metagenomic binning, comparative biology and taxonomic classification.</title>
        <authorList>
            <person name="Goeker M."/>
        </authorList>
    </citation>
    <scope>NUCLEOTIDE SEQUENCE [LARGE SCALE GENOMIC DNA]</scope>
    <source>
        <strain evidence="1 2">DSM 100022</strain>
    </source>
</reference>